<accession>A0AAV3UBP6</accession>
<dbReference type="InterPro" id="IPR036390">
    <property type="entry name" value="WH_DNA-bd_sf"/>
</dbReference>
<dbReference type="AlphaFoldDB" id="A0AAV3UBP6"/>
<dbReference type="EMBL" id="BAABKX010000001">
    <property type="protein sequence ID" value="GAA5041778.1"/>
    <property type="molecule type" value="Genomic_DNA"/>
</dbReference>
<evidence type="ECO:0000259" key="1">
    <source>
        <dbReference type="Pfam" id="PF03551"/>
    </source>
</evidence>
<dbReference type="Gene3D" id="1.10.10.10">
    <property type="entry name" value="Winged helix-like DNA-binding domain superfamily/Winged helix DNA-binding domain"/>
    <property type="match status" value="1"/>
</dbReference>
<dbReference type="InterPro" id="IPR005149">
    <property type="entry name" value="Tscrpt_reg_PadR_N"/>
</dbReference>
<organism evidence="2 3">
    <name type="scientific">Haladaptatus pallidirubidus</name>
    <dbReference type="NCBI Taxonomy" id="1008152"/>
    <lineage>
        <taxon>Archaea</taxon>
        <taxon>Methanobacteriati</taxon>
        <taxon>Methanobacteriota</taxon>
        <taxon>Stenosarchaea group</taxon>
        <taxon>Halobacteria</taxon>
        <taxon>Halobacteriales</taxon>
        <taxon>Haladaptataceae</taxon>
        <taxon>Haladaptatus</taxon>
    </lineage>
</organism>
<dbReference type="Proteomes" id="UP001501729">
    <property type="component" value="Unassembled WGS sequence"/>
</dbReference>
<feature type="domain" description="Transcription regulator PadR N-terminal" evidence="1">
    <location>
        <begin position="26"/>
        <end position="88"/>
    </location>
</feature>
<sequence length="107" mass="12330">MSIRVISDLTEFQLTTLGVIAELDAREGDCYGLAIKRRLEDYYGEQVNHGRLYPNLDTLVQDGLVDKRPLDRRTNEYVLSDSGREALETRRDWINRKLNVGNDESDV</sequence>
<keyword evidence="3" id="KW-1185">Reference proteome</keyword>
<proteinExistence type="predicted"/>
<protein>
    <submittedName>
        <fullName evidence="2">PadR family transcriptional regulator</fullName>
    </submittedName>
</protein>
<dbReference type="SUPFAM" id="SSF46785">
    <property type="entry name" value="Winged helix' DNA-binding domain"/>
    <property type="match status" value="1"/>
</dbReference>
<dbReference type="InterPro" id="IPR036388">
    <property type="entry name" value="WH-like_DNA-bd_sf"/>
</dbReference>
<reference evidence="2 3" key="1">
    <citation type="journal article" date="2019" name="Int. J. Syst. Evol. Microbiol.">
        <title>The Global Catalogue of Microorganisms (GCM) 10K type strain sequencing project: providing services to taxonomists for standard genome sequencing and annotation.</title>
        <authorList>
            <consortium name="The Broad Institute Genomics Platform"/>
            <consortium name="The Broad Institute Genome Sequencing Center for Infectious Disease"/>
            <person name="Wu L."/>
            <person name="Ma J."/>
        </authorList>
    </citation>
    <scope>NUCLEOTIDE SEQUENCE [LARGE SCALE GENOMIC DNA]</scope>
    <source>
        <strain evidence="2 3">JCM 17504</strain>
    </source>
</reference>
<gene>
    <name evidence="2" type="ORF">GCM10025751_04330</name>
</gene>
<evidence type="ECO:0000313" key="2">
    <source>
        <dbReference type="EMBL" id="GAA5041778.1"/>
    </source>
</evidence>
<comment type="caution">
    <text evidence="2">The sequence shown here is derived from an EMBL/GenBank/DDBJ whole genome shotgun (WGS) entry which is preliminary data.</text>
</comment>
<evidence type="ECO:0000313" key="3">
    <source>
        <dbReference type="Proteomes" id="UP001501729"/>
    </source>
</evidence>
<dbReference type="GeneID" id="68615124"/>
<dbReference type="RefSeq" id="WP_227775239.1">
    <property type="nucleotide sequence ID" value="NZ_BAABKX010000001.1"/>
</dbReference>
<dbReference type="Pfam" id="PF03551">
    <property type="entry name" value="PadR"/>
    <property type="match status" value="1"/>
</dbReference>
<name>A0AAV3UBP6_9EURY</name>